<dbReference type="AlphaFoldDB" id="A0A1I8AMR3"/>
<evidence type="ECO:0000313" key="2">
    <source>
        <dbReference type="WBParaSite" id="L893_g7367.t1"/>
    </source>
</evidence>
<dbReference type="WBParaSite" id="L893_g7367.t1">
    <property type="protein sequence ID" value="L893_g7367.t1"/>
    <property type="gene ID" value="L893_g7367"/>
</dbReference>
<reference evidence="2" key="1">
    <citation type="submission" date="2016-11" db="UniProtKB">
        <authorList>
            <consortium name="WormBaseParasite"/>
        </authorList>
    </citation>
    <scope>IDENTIFICATION</scope>
</reference>
<protein>
    <submittedName>
        <fullName evidence="2">Uncharacterized protein</fullName>
    </submittedName>
</protein>
<organism evidence="1 2">
    <name type="scientific">Steinernema glaseri</name>
    <dbReference type="NCBI Taxonomy" id="37863"/>
    <lineage>
        <taxon>Eukaryota</taxon>
        <taxon>Metazoa</taxon>
        <taxon>Ecdysozoa</taxon>
        <taxon>Nematoda</taxon>
        <taxon>Chromadorea</taxon>
        <taxon>Rhabditida</taxon>
        <taxon>Tylenchina</taxon>
        <taxon>Panagrolaimomorpha</taxon>
        <taxon>Strongyloidoidea</taxon>
        <taxon>Steinernematidae</taxon>
        <taxon>Steinernema</taxon>
    </lineage>
</organism>
<proteinExistence type="predicted"/>
<dbReference type="Proteomes" id="UP000095287">
    <property type="component" value="Unplaced"/>
</dbReference>
<name>A0A1I8AMR3_9BILA</name>
<accession>A0A1I8AMR3</accession>
<evidence type="ECO:0000313" key="1">
    <source>
        <dbReference type="Proteomes" id="UP000095287"/>
    </source>
</evidence>
<keyword evidence="1" id="KW-1185">Reference proteome</keyword>
<sequence length="112" mass="13120">MLIYDANLRSFKSSISDSYHLSFNPLRFDSHFIEMTMDRWTDGNGEGRRNGTEAIIFTKKNTYEQRDRCLDEKKNEKNANRKTNGRIFPHADDSKFVSLAASCLWVANYFPR</sequence>